<dbReference type="RefSeq" id="WP_091299892.1">
    <property type="nucleotide sequence ID" value="NZ_FNON01000016.1"/>
</dbReference>
<dbReference type="EMBL" id="FNON01000016">
    <property type="protein sequence ID" value="SDZ42394.1"/>
    <property type="molecule type" value="Genomic_DNA"/>
</dbReference>
<evidence type="ECO:0008006" key="3">
    <source>
        <dbReference type="Google" id="ProtNLM"/>
    </source>
</evidence>
<dbReference type="STRING" id="589385.SAMN05421504_11626"/>
<dbReference type="OrthoDB" id="3211607at2"/>
<dbReference type="AlphaFoldDB" id="A0A1H3SWU2"/>
<name>A0A1H3SWU2_9PSEU</name>
<evidence type="ECO:0000313" key="2">
    <source>
        <dbReference type="Proteomes" id="UP000199515"/>
    </source>
</evidence>
<accession>A0A1H3SWU2</accession>
<protein>
    <recommendedName>
        <fullName evidence="3">Glycosyl transferase family 2</fullName>
    </recommendedName>
</protein>
<keyword evidence="2" id="KW-1185">Reference proteome</keyword>
<organism evidence="1 2">
    <name type="scientific">Amycolatopsis xylanica</name>
    <dbReference type="NCBI Taxonomy" id="589385"/>
    <lineage>
        <taxon>Bacteria</taxon>
        <taxon>Bacillati</taxon>
        <taxon>Actinomycetota</taxon>
        <taxon>Actinomycetes</taxon>
        <taxon>Pseudonocardiales</taxon>
        <taxon>Pseudonocardiaceae</taxon>
        <taxon>Amycolatopsis</taxon>
    </lineage>
</organism>
<reference evidence="1 2" key="1">
    <citation type="submission" date="2016-10" db="EMBL/GenBank/DDBJ databases">
        <authorList>
            <person name="de Groot N.N."/>
        </authorList>
    </citation>
    <scope>NUCLEOTIDE SEQUENCE [LARGE SCALE GENOMIC DNA]</scope>
    <source>
        <strain evidence="1 2">CPCC 202699</strain>
    </source>
</reference>
<sequence>MNQTLVTPGAWDVASGSHHQGSHLPLLNRRGTTATSAAGVDAIIVPTARFPEQMHTAVAAAARLNCTLVVLCSKRASAARTAELAEAAGVELISVDVEVLPDGLLPEFHTTRLLRGTRFARRTDTGRKRNLGLLLARSLGWQRVVFLDDDIFIPRMADLTDAVRLLDRYANVGLSITGFPDNSVVCHANRYSGGSQEMFIGGGALAISAESFESFFPDIYNEDWFFLLDDHGLRPSGVVGTAVQGPYDPFLDTERARSEEFGDALAEGVFARLDEHRPLETDLRYWRAFLTRRRTFIREIVARIESAGGTDAERERVLAALKAAHIRSLLITAELCLDYLAALSLDRRKWRRHLRQAPTGLHPAKVLAELGLQHRGEYVPVSPRAF</sequence>
<proteinExistence type="predicted"/>
<dbReference type="SUPFAM" id="SSF53448">
    <property type="entry name" value="Nucleotide-diphospho-sugar transferases"/>
    <property type="match status" value="1"/>
</dbReference>
<dbReference type="Proteomes" id="UP000199515">
    <property type="component" value="Unassembled WGS sequence"/>
</dbReference>
<dbReference type="InterPro" id="IPR029044">
    <property type="entry name" value="Nucleotide-diphossugar_trans"/>
</dbReference>
<evidence type="ECO:0000313" key="1">
    <source>
        <dbReference type="EMBL" id="SDZ42394.1"/>
    </source>
</evidence>
<gene>
    <name evidence="1" type="ORF">SAMN05421504_11626</name>
</gene>